<keyword evidence="2" id="KW-0255">Endonuclease</keyword>
<dbReference type="KEGG" id="vg:14445480"/>
<dbReference type="Gene3D" id="3.90.75.20">
    <property type="match status" value="1"/>
</dbReference>
<reference evidence="2 3" key="1">
    <citation type="journal article" date="2012" name="Genome Biol. Evol.">
        <title>Related Giant Viruses in Distant Locations and Different Habitats: Acanthamoeba polyphaga moumouvirus Represents a Third Lineage of the Mimiviridae That Is Close to the Megavirus Lineage.</title>
        <authorList>
            <person name="Yoosuf N."/>
            <person name="Yutin N."/>
            <person name="Colson P."/>
            <person name="Shabalina S.A."/>
            <person name="Pagnier I."/>
            <person name="Robert C."/>
            <person name="Azza S."/>
            <person name="Klose T."/>
            <person name="Wong J."/>
            <person name="Rossmann M.G."/>
            <person name="La Scola B."/>
            <person name="Raoult D."/>
            <person name="Koonin E.V."/>
        </authorList>
    </citation>
    <scope>NUCLEOTIDE SEQUENCE [LARGE SCALE GENOMIC DNA]</scope>
    <source>
        <strain evidence="2 3">M10A</strain>
    </source>
</reference>
<protein>
    <submittedName>
        <fullName evidence="2">HNH endonuclease</fullName>
    </submittedName>
</protein>
<sequence>MKNRKSYTYYLHNEIMDKEHGGGKGQKYTIDHISRNTHDNRKVNLRLVTQTTQNENQKRRERTVVLPDGCGIDIDEIPKCVYYQKPQSGHGEMFVLELKKNGVKKCWKSSSSVKKSLEDKLIEIKEILLSVSDQYPELMEDKNIIQNYSDEAIKLIKEFNAIIKLTDFDCVEENLIKVPKK</sequence>
<dbReference type="GeneID" id="14445480"/>
<proteinExistence type="predicted"/>
<gene>
    <name evidence="2" type="ORF">Moumou_00391</name>
</gene>
<dbReference type="Pfam" id="PF13392">
    <property type="entry name" value="HNH_3"/>
    <property type="match status" value="1"/>
</dbReference>
<dbReference type="SUPFAM" id="SSF54060">
    <property type="entry name" value="His-Me finger endonucleases"/>
    <property type="match status" value="1"/>
</dbReference>
<dbReference type="OrthoDB" id="36047at10239"/>
<dbReference type="InterPro" id="IPR044925">
    <property type="entry name" value="His-Me_finger_sf"/>
</dbReference>
<feature type="domain" description="HNH nuclease" evidence="1">
    <location>
        <begin position="9"/>
        <end position="51"/>
    </location>
</feature>
<organism evidence="2 3">
    <name type="scientific">Acanthamoeba polyphaga moumouvirus</name>
    <dbReference type="NCBI Taxonomy" id="1269028"/>
    <lineage>
        <taxon>Viruses</taxon>
        <taxon>Varidnaviria</taxon>
        <taxon>Bamfordvirae</taxon>
        <taxon>Nucleocytoviricota</taxon>
        <taxon>Megaviricetes</taxon>
        <taxon>Imitervirales</taxon>
        <taxon>Mimiviridae</taxon>
        <taxon>Megamimivirinae</taxon>
        <taxon>Moumouvirus</taxon>
    </lineage>
</organism>
<evidence type="ECO:0000313" key="2">
    <source>
        <dbReference type="EMBL" id="AGC01927.1"/>
    </source>
</evidence>
<dbReference type="InterPro" id="IPR003615">
    <property type="entry name" value="HNH_nuc"/>
</dbReference>
<keyword evidence="2" id="KW-0540">Nuclease</keyword>
<name>L7RCB3_9VIRU</name>
<keyword evidence="2" id="KW-0378">Hydrolase</keyword>
<accession>L7RCB3</accession>
<dbReference type="RefSeq" id="YP_007354363.1">
    <property type="nucleotide sequence ID" value="NC_020104.1"/>
</dbReference>
<dbReference type="EMBL" id="JX962719">
    <property type="protein sequence ID" value="AGC01927.1"/>
    <property type="molecule type" value="Genomic_DNA"/>
</dbReference>
<evidence type="ECO:0000259" key="1">
    <source>
        <dbReference type="Pfam" id="PF13392"/>
    </source>
</evidence>
<evidence type="ECO:0000313" key="3">
    <source>
        <dbReference type="Proteomes" id="UP000201640"/>
    </source>
</evidence>
<dbReference type="Proteomes" id="UP000201640">
    <property type="component" value="Segment"/>
</dbReference>
<dbReference type="GO" id="GO:0004519">
    <property type="term" value="F:endonuclease activity"/>
    <property type="evidence" value="ECO:0007669"/>
    <property type="project" value="UniProtKB-KW"/>
</dbReference>
<keyword evidence="3" id="KW-1185">Reference proteome</keyword>